<dbReference type="OrthoDB" id="2589778at2"/>
<name>A0A5R9GEV5_9BACL</name>
<protein>
    <submittedName>
        <fullName evidence="1">Uncharacterized protein</fullName>
    </submittedName>
</protein>
<dbReference type="AlphaFoldDB" id="A0A5R9GEV5"/>
<keyword evidence="2" id="KW-1185">Reference proteome</keyword>
<comment type="caution">
    <text evidence="1">The sequence shown here is derived from an EMBL/GenBank/DDBJ whole genome shotgun (WGS) entry which is preliminary data.</text>
</comment>
<gene>
    <name evidence="1" type="ORF">FE782_12620</name>
</gene>
<proteinExistence type="predicted"/>
<evidence type="ECO:0000313" key="1">
    <source>
        <dbReference type="EMBL" id="TLS51754.1"/>
    </source>
</evidence>
<dbReference type="Proteomes" id="UP000309676">
    <property type="component" value="Unassembled WGS sequence"/>
</dbReference>
<dbReference type="InterPro" id="IPR058040">
    <property type="entry name" value="BW3TFN"/>
</dbReference>
<sequence>MGVSYTASVAGMRTFQALHLVRTTDVWIGIGKPTPWNEADSAPEVTGSSSLTEPIGYKKAEKVRFVVPDAEGDIVQFEQRWRPVSEEEGRQSLARWVYVAAWIAGDELPAVSYRQSAIVTGLTLAPETPPGKLAVLAAEVGDHGLPLVVNHRSPIHRAADQREFLEFIVEF</sequence>
<dbReference type="EMBL" id="VCIW01000007">
    <property type="protein sequence ID" value="TLS51754.1"/>
    <property type="molecule type" value="Genomic_DNA"/>
</dbReference>
<accession>A0A5R9GEV5</accession>
<dbReference type="Pfam" id="PF25691">
    <property type="entry name" value="BW3TFN"/>
    <property type="match status" value="1"/>
</dbReference>
<reference evidence="1 2" key="1">
    <citation type="submission" date="2019-05" db="EMBL/GenBank/DDBJ databases">
        <authorList>
            <person name="Narsing Rao M.P."/>
            <person name="Li W.J."/>
        </authorList>
    </citation>
    <scope>NUCLEOTIDE SEQUENCE [LARGE SCALE GENOMIC DNA]</scope>
    <source>
        <strain evidence="1 2">SYSU_K30003</strain>
    </source>
</reference>
<evidence type="ECO:0000313" key="2">
    <source>
        <dbReference type="Proteomes" id="UP000309676"/>
    </source>
</evidence>
<organism evidence="1 2">
    <name type="scientific">Paenibacillus antri</name>
    <dbReference type="NCBI Taxonomy" id="2582848"/>
    <lineage>
        <taxon>Bacteria</taxon>
        <taxon>Bacillati</taxon>
        <taxon>Bacillota</taxon>
        <taxon>Bacilli</taxon>
        <taxon>Bacillales</taxon>
        <taxon>Paenibacillaceae</taxon>
        <taxon>Paenibacillus</taxon>
    </lineage>
</organism>
<dbReference type="RefSeq" id="WP_138194461.1">
    <property type="nucleotide sequence ID" value="NZ_VCIW01000007.1"/>
</dbReference>